<dbReference type="PANTHER" id="PTHR30346:SF17">
    <property type="entry name" value="LYSR FAMILY TRANSCRIPTIONAL REGULATOR"/>
    <property type="match status" value="1"/>
</dbReference>
<evidence type="ECO:0000313" key="6">
    <source>
        <dbReference type="EMBL" id="AHF77052.1"/>
    </source>
</evidence>
<gene>
    <name evidence="6" type="primary">ynfL</name>
    <name evidence="6" type="ORF">Sant_2002</name>
</gene>
<dbReference type="GO" id="GO:0003677">
    <property type="term" value="F:DNA binding"/>
    <property type="evidence" value="ECO:0007669"/>
    <property type="project" value="UniProtKB-KW"/>
</dbReference>
<dbReference type="SUPFAM" id="SSF46785">
    <property type="entry name" value="Winged helix' DNA-binding domain"/>
    <property type="match status" value="1"/>
</dbReference>
<keyword evidence="3" id="KW-0238">DNA-binding</keyword>
<dbReference type="PRINTS" id="PR00039">
    <property type="entry name" value="HTHLYSR"/>
</dbReference>
<keyword evidence="4" id="KW-0804">Transcription</keyword>
<dbReference type="FunFam" id="1.10.10.10:FF:000001">
    <property type="entry name" value="LysR family transcriptional regulator"/>
    <property type="match status" value="1"/>
</dbReference>
<evidence type="ECO:0000256" key="3">
    <source>
        <dbReference type="ARBA" id="ARBA00023125"/>
    </source>
</evidence>
<dbReference type="Proteomes" id="UP000019028">
    <property type="component" value="Chromosome"/>
</dbReference>
<evidence type="ECO:0000313" key="7">
    <source>
        <dbReference type="Proteomes" id="UP000019028"/>
    </source>
</evidence>
<dbReference type="EMBL" id="CP006569">
    <property type="protein sequence ID" value="AHF77052.1"/>
    <property type="molecule type" value="Genomic_DNA"/>
</dbReference>
<dbReference type="RefSeq" id="WP_025422187.1">
    <property type="nucleotide sequence ID" value="NZ_CP006569.1"/>
</dbReference>
<dbReference type="KEGG" id="sod:Sant_2002"/>
<dbReference type="Pfam" id="PF03466">
    <property type="entry name" value="LysR_substrate"/>
    <property type="match status" value="1"/>
</dbReference>
<dbReference type="PANTHER" id="PTHR30346">
    <property type="entry name" value="TRANSCRIPTIONAL DUAL REGULATOR HCAR-RELATED"/>
    <property type="match status" value="1"/>
</dbReference>
<dbReference type="Gene3D" id="1.10.10.10">
    <property type="entry name" value="Winged helix-like DNA-binding domain superfamily/Winged helix DNA-binding domain"/>
    <property type="match status" value="1"/>
</dbReference>
<dbReference type="Gene3D" id="3.40.190.10">
    <property type="entry name" value="Periplasmic binding protein-like II"/>
    <property type="match status" value="2"/>
</dbReference>
<dbReference type="HOGENOM" id="CLU_039613_6_4_6"/>
<keyword evidence="2" id="KW-0805">Transcription regulation</keyword>
<dbReference type="Pfam" id="PF00126">
    <property type="entry name" value="HTH_1"/>
    <property type="match status" value="1"/>
</dbReference>
<evidence type="ECO:0000259" key="5">
    <source>
        <dbReference type="PROSITE" id="PS50931"/>
    </source>
</evidence>
<dbReference type="PATRIC" id="fig|1239307.3.peg.2210"/>
<dbReference type="SUPFAM" id="SSF53850">
    <property type="entry name" value="Periplasmic binding protein-like II"/>
    <property type="match status" value="1"/>
</dbReference>
<sequence>MNIELRHLRYFIAVAETLHFGRAAEKLHISQPPLSQQIQILEQQVGALLLERNNRNVRLTPAGRQFLEQAWQIIAQVNQAADRAARVHRGELGEVTIGFTASAPFIKSISASLLAFRQQHPDVHIQMVDTNTKQQIEPLLTGKLDIGIMRNTPLPDALDYQLLLREPLIAVVHQDHPLASVAGESITVRQLADEPFVFFDRKVGTALYDEILLLLKRYDIDPYITQEVGEAMTIVGLVAAGLGVSILPASFLRIKIDSVRYLALREPDAKTEVWLVTNRQRALSASAQRMIHLMLQGQ</sequence>
<dbReference type="AlphaFoldDB" id="W0HX21"/>
<dbReference type="InterPro" id="IPR036388">
    <property type="entry name" value="WH-like_DNA-bd_sf"/>
</dbReference>
<dbReference type="GO" id="GO:0003700">
    <property type="term" value="F:DNA-binding transcription factor activity"/>
    <property type="evidence" value="ECO:0007669"/>
    <property type="project" value="InterPro"/>
</dbReference>
<keyword evidence="7" id="KW-1185">Reference proteome</keyword>
<proteinExistence type="inferred from homology"/>
<dbReference type="InterPro" id="IPR000847">
    <property type="entry name" value="LysR_HTH_N"/>
</dbReference>
<evidence type="ECO:0000256" key="1">
    <source>
        <dbReference type="ARBA" id="ARBA00009437"/>
    </source>
</evidence>
<evidence type="ECO:0000256" key="4">
    <source>
        <dbReference type="ARBA" id="ARBA00023163"/>
    </source>
</evidence>
<evidence type="ECO:0000256" key="2">
    <source>
        <dbReference type="ARBA" id="ARBA00023015"/>
    </source>
</evidence>
<organism evidence="6 7">
    <name type="scientific">Sodalis praecaptivus</name>
    <dbReference type="NCBI Taxonomy" id="1239307"/>
    <lineage>
        <taxon>Bacteria</taxon>
        <taxon>Pseudomonadati</taxon>
        <taxon>Pseudomonadota</taxon>
        <taxon>Gammaproteobacteria</taxon>
        <taxon>Enterobacterales</taxon>
        <taxon>Bruguierivoracaceae</taxon>
        <taxon>Sodalis</taxon>
    </lineage>
</organism>
<dbReference type="InterPro" id="IPR036390">
    <property type="entry name" value="WH_DNA-bd_sf"/>
</dbReference>
<reference evidence="6 7" key="1">
    <citation type="journal article" date="2014" name="Genome Biol. Evol.">
        <title>Genome degeneration and adaptation in a nascent stage of symbiosis.</title>
        <authorList>
            <person name="Oakeson K.F."/>
            <person name="Gil R."/>
            <person name="Clayton A.L."/>
            <person name="Dunn D.M."/>
            <person name="von Niederhausern A.C."/>
            <person name="Hamil C."/>
            <person name="Aoyagi A."/>
            <person name="Duval B."/>
            <person name="Baca A."/>
            <person name="Silva F.J."/>
            <person name="Vallier A."/>
            <person name="Jackson D.G."/>
            <person name="Latorre A."/>
            <person name="Weiss R.B."/>
            <person name="Heddi A."/>
            <person name="Moya A."/>
            <person name="Dale C."/>
        </authorList>
    </citation>
    <scope>NUCLEOTIDE SEQUENCE [LARGE SCALE GENOMIC DNA]</scope>
    <source>
        <strain evidence="6 7">HS1</strain>
    </source>
</reference>
<dbReference type="OrthoDB" id="5289754at2"/>
<comment type="similarity">
    <text evidence="1">Belongs to the LysR transcriptional regulatory family.</text>
</comment>
<name>W0HX21_9GAMM</name>
<dbReference type="PROSITE" id="PS50931">
    <property type="entry name" value="HTH_LYSR"/>
    <property type="match status" value="1"/>
</dbReference>
<dbReference type="GO" id="GO:0032993">
    <property type="term" value="C:protein-DNA complex"/>
    <property type="evidence" value="ECO:0007669"/>
    <property type="project" value="TreeGrafter"/>
</dbReference>
<accession>W0HX21</accession>
<dbReference type="InterPro" id="IPR005119">
    <property type="entry name" value="LysR_subst-bd"/>
</dbReference>
<protein>
    <submittedName>
        <fullName evidence="6">LysR family transcriptional regulator</fullName>
    </submittedName>
</protein>
<feature type="domain" description="HTH lysR-type" evidence="5">
    <location>
        <begin position="3"/>
        <end position="60"/>
    </location>
</feature>
<dbReference type="CDD" id="cd08414">
    <property type="entry name" value="PBP2_LTTR_aromatics_like"/>
    <property type="match status" value="1"/>
</dbReference>